<dbReference type="EMBL" id="WHWC01000130">
    <property type="protein sequence ID" value="KAG8363000.1"/>
    <property type="molecule type" value="Genomic_DNA"/>
</dbReference>
<dbReference type="PANTHER" id="PTHR46128:SF329">
    <property type="entry name" value="MITOCHONDRIAL GROUP I INTRON SPLICING FACTOR DMR1"/>
    <property type="match status" value="1"/>
</dbReference>
<reference evidence="4" key="1">
    <citation type="submission" date="2019-10" db="EMBL/GenBank/DDBJ databases">
        <authorList>
            <person name="Zhang R."/>
            <person name="Pan Y."/>
            <person name="Wang J."/>
            <person name="Ma R."/>
            <person name="Yu S."/>
        </authorList>
    </citation>
    <scope>NUCLEOTIDE SEQUENCE</scope>
    <source>
        <strain evidence="4">LA-IB0</strain>
        <tissue evidence="4">Leaf</tissue>
    </source>
</reference>
<dbReference type="InterPro" id="IPR050872">
    <property type="entry name" value="PPR_P_subfamily"/>
</dbReference>
<dbReference type="PROSITE" id="PS51375">
    <property type="entry name" value="PPR"/>
    <property type="match status" value="1"/>
</dbReference>
<dbReference type="InterPro" id="IPR011990">
    <property type="entry name" value="TPR-like_helical_dom_sf"/>
</dbReference>
<dbReference type="PANTHER" id="PTHR46128">
    <property type="entry name" value="MITOCHONDRIAL GROUP I INTRON SPLICING FACTOR CCM1"/>
    <property type="match status" value="1"/>
</dbReference>
<sequence length="309" mass="34623">MITLFFASLGLLKKPVFELHAKANADCFKCPNQDISLEKLPSKYIDEVWCMILRQLVKNLINPPRVGAAIVPLAKCKTHVSKDFDDEATNSVVCPAKEKTKRLKNVLAKRAPANDADMPTISIELETTEPKVSKADKVFGELEKYGLKCNEKTLSVALKCRWSKLGRVSEIESFLERMVDDGPKANCVTYSYLIEGFERANKVDDAVKIFNYLGRMRAPLSGEITPSTGSVTKFIERLCSYAAPHAALMIYNKAKKARFGKCRMLLNMWDEMQGSGYTSDMKVYEYIINGLCNTGQLESAALYSHGRSY</sequence>
<comment type="caution">
    <text evidence="4">The sequence shown here is derived from an EMBL/GenBank/DDBJ whole genome shotgun (WGS) entry which is preliminary data.</text>
</comment>
<accession>A0AAV6W7L1</accession>
<dbReference type="AlphaFoldDB" id="A0AAV6W7L1"/>
<comment type="similarity">
    <text evidence="1">Belongs to the PPR family. P subfamily.</text>
</comment>
<evidence type="ECO:0008006" key="6">
    <source>
        <dbReference type="Google" id="ProtNLM"/>
    </source>
</evidence>
<dbReference type="Proteomes" id="UP000826271">
    <property type="component" value="Unassembled WGS sequence"/>
</dbReference>
<keyword evidence="5" id="KW-1185">Reference proteome</keyword>
<keyword evidence="2" id="KW-0677">Repeat</keyword>
<name>A0AAV6W7L1_9LAMI</name>
<dbReference type="Gene3D" id="1.25.40.10">
    <property type="entry name" value="Tetratricopeptide repeat domain"/>
    <property type="match status" value="1"/>
</dbReference>
<dbReference type="InterPro" id="IPR002885">
    <property type="entry name" value="PPR_rpt"/>
</dbReference>
<evidence type="ECO:0000313" key="5">
    <source>
        <dbReference type="Proteomes" id="UP000826271"/>
    </source>
</evidence>
<gene>
    <name evidence="4" type="ORF">BUALT_BualtUnG0014800</name>
</gene>
<organism evidence="4 5">
    <name type="scientific">Buddleja alternifolia</name>
    <dbReference type="NCBI Taxonomy" id="168488"/>
    <lineage>
        <taxon>Eukaryota</taxon>
        <taxon>Viridiplantae</taxon>
        <taxon>Streptophyta</taxon>
        <taxon>Embryophyta</taxon>
        <taxon>Tracheophyta</taxon>
        <taxon>Spermatophyta</taxon>
        <taxon>Magnoliopsida</taxon>
        <taxon>eudicotyledons</taxon>
        <taxon>Gunneridae</taxon>
        <taxon>Pentapetalae</taxon>
        <taxon>asterids</taxon>
        <taxon>lamiids</taxon>
        <taxon>Lamiales</taxon>
        <taxon>Scrophulariaceae</taxon>
        <taxon>Buddlejeae</taxon>
        <taxon>Buddleja</taxon>
    </lineage>
</organism>
<protein>
    <recommendedName>
        <fullName evidence="6">Pentatricopeptide repeat-containing protein</fullName>
    </recommendedName>
</protein>
<evidence type="ECO:0000256" key="1">
    <source>
        <dbReference type="ARBA" id="ARBA00007626"/>
    </source>
</evidence>
<evidence type="ECO:0000256" key="3">
    <source>
        <dbReference type="PROSITE-ProRule" id="PRU00708"/>
    </source>
</evidence>
<evidence type="ECO:0000313" key="4">
    <source>
        <dbReference type="EMBL" id="KAG8363000.1"/>
    </source>
</evidence>
<feature type="repeat" description="PPR" evidence="3">
    <location>
        <begin position="186"/>
        <end position="220"/>
    </location>
</feature>
<proteinExistence type="inferred from homology"/>
<evidence type="ECO:0000256" key="2">
    <source>
        <dbReference type="ARBA" id="ARBA00022737"/>
    </source>
</evidence>
<dbReference type="Pfam" id="PF12854">
    <property type="entry name" value="PPR_1"/>
    <property type="match status" value="1"/>
</dbReference>